<name>A0A9N7TZK1_PLEPL</name>
<evidence type="ECO:0000256" key="1">
    <source>
        <dbReference type="SAM" id="MobiDB-lite"/>
    </source>
</evidence>
<accession>A0A9N7TZK1</accession>
<gene>
    <name evidence="2" type="ORF">PLEPLA_LOCUS9590</name>
</gene>
<evidence type="ECO:0000313" key="3">
    <source>
        <dbReference type="Proteomes" id="UP001153269"/>
    </source>
</evidence>
<dbReference type="AlphaFoldDB" id="A0A9N7TZK1"/>
<feature type="compositionally biased region" description="Basic and acidic residues" evidence="1">
    <location>
        <begin position="23"/>
        <end position="41"/>
    </location>
</feature>
<feature type="region of interest" description="Disordered" evidence="1">
    <location>
        <begin position="22"/>
        <end position="43"/>
    </location>
</feature>
<proteinExistence type="predicted"/>
<organism evidence="2 3">
    <name type="scientific">Pleuronectes platessa</name>
    <name type="common">European plaice</name>
    <dbReference type="NCBI Taxonomy" id="8262"/>
    <lineage>
        <taxon>Eukaryota</taxon>
        <taxon>Metazoa</taxon>
        <taxon>Chordata</taxon>
        <taxon>Craniata</taxon>
        <taxon>Vertebrata</taxon>
        <taxon>Euteleostomi</taxon>
        <taxon>Actinopterygii</taxon>
        <taxon>Neopterygii</taxon>
        <taxon>Teleostei</taxon>
        <taxon>Neoteleostei</taxon>
        <taxon>Acanthomorphata</taxon>
        <taxon>Carangaria</taxon>
        <taxon>Pleuronectiformes</taxon>
        <taxon>Pleuronectoidei</taxon>
        <taxon>Pleuronectidae</taxon>
        <taxon>Pleuronectes</taxon>
    </lineage>
</organism>
<feature type="compositionally biased region" description="Polar residues" evidence="1">
    <location>
        <begin position="94"/>
        <end position="103"/>
    </location>
</feature>
<dbReference type="Proteomes" id="UP001153269">
    <property type="component" value="Unassembled WGS sequence"/>
</dbReference>
<dbReference type="EMBL" id="CADEAL010000540">
    <property type="protein sequence ID" value="CAB1421703.1"/>
    <property type="molecule type" value="Genomic_DNA"/>
</dbReference>
<feature type="region of interest" description="Disordered" evidence="1">
    <location>
        <begin position="72"/>
        <end position="103"/>
    </location>
</feature>
<reference evidence="2" key="1">
    <citation type="submission" date="2020-03" db="EMBL/GenBank/DDBJ databases">
        <authorList>
            <person name="Weist P."/>
        </authorList>
    </citation>
    <scope>NUCLEOTIDE SEQUENCE</scope>
</reference>
<comment type="caution">
    <text evidence="2">The sequence shown here is derived from an EMBL/GenBank/DDBJ whole genome shotgun (WGS) entry which is preliminary data.</text>
</comment>
<sequence>MEDNIGIRPRMSRASLQLCFTKRTSEKAEKQRNRKPQRDSRSYSVTLSYWTNCTFWRNTGWLVVQDGCQPSFSEAYNPPPPHPPSVFSRITKDLSGSSTSTSV</sequence>
<evidence type="ECO:0000313" key="2">
    <source>
        <dbReference type="EMBL" id="CAB1421703.1"/>
    </source>
</evidence>
<keyword evidence="3" id="KW-1185">Reference proteome</keyword>
<protein>
    <submittedName>
        <fullName evidence="2">Uncharacterized protein</fullName>
    </submittedName>
</protein>